<comment type="caution">
    <text evidence="2">The sequence shown here is derived from an EMBL/GenBank/DDBJ whole genome shotgun (WGS) entry which is preliminary data.</text>
</comment>
<dbReference type="Proteomes" id="UP000256952">
    <property type="component" value="Chromosome CBM2613_b"/>
</dbReference>
<feature type="region of interest" description="Disordered" evidence="1">
    <location>
        <begin position="1"/>
        <end position="30"/>
    </location>
</feature>
<name>A0A375EBJ0_9BURK</name>
<dbReference type="EMBL" id="OFTH01000045">
    <property type="protein sequence ID" value="SOZ72533.1"/>
    <property type="molecule type" value="Genomic_DNA"/>
</dbReference>
<reference evidence="2" key="1">
    <citation type="submission" date="2018-01" db="EMBL/GenBank/DDBJ databases">
        <authorList>
            <person name="Clerissi C."/>
        </authorList>
    </citation>
    <scope>NUCLEOTIDE SEQUENCE</scope>
    <source>
        <strain evidence="2">Cupriavidus taiwanensis STM 8556</strain>
    </source>
</reference>
<dbReference type="AlphaFoldDB" id="A0A375EBJ0"/>
<evidence type="ECO:0000256" key="1">
    <source>
        <dbReference type="SAM" id="MobiDB-lite"/>
    </source>
</evidence>
<protein>
    <submittedName>
        <fullName evidence="2">Uncharacterized protein</fullName>
    </submittedName>
</protein>
<accession>A0A375EBJ0</accession>
<gene>
    <name evidence="2" type="ORF">CBM2613_B30026</name>
</gene>
<evidence type="ECO:0000313" key="2">
    <source>
        <dbReference type="EMBL" id="SOZ72533.1"/>
    </source>
</evidence>
<sequence length="53" mass="5349">MVPPDAGAAGALPPPPPPHAASNKAAAEPTSQDAHVFSLMMFPPCRVFPALTA</sequence>
<feature type="compositionally biased region" description="Low complexity" evidence="1">
    <location>
        <begin position="1"/>
        <end position="11"/>
    </location>
</feature>
<feature type="compositionally biased region" description="Low complexity" evidence="1">
    <location>
        <begin position="20"/>
        <end position="29"/>
    </location>
</feature>
<proteinExistence type="predicted"/>
<organism evidence="2">
    <name type="scientific">Cupriavidus taiwanensis</name>
    <dbReference type="NCBI Taxonomy" id="164546"/>
    <lineage>
        <taxon>Bacteria</taxon>
        <taxon>Pseudomonadati</taxon>
        <taxon>Pseudomonadota</taxon>
        <taxon>Betaproteobacteria</taxon>
        <taxon>Burkholderiales</taxon>
        <taxon>Burkholderiaceae</taxon>
        <taxon>Cupriavidus</taxon>
    </lineage>
</organism>